<name>A0AAQ3L6I4_9BACT</name>
<dbReference type="Pfam" id="PF03690">
    <property type="entry name" value="MYG1_exonuc"/>
    <property type="match status" value="1"/>
</dbReference>
<dbReference type="Proteomes" id="UP001304300">
    <property type="component" value="Chromosome"/>
</dbReference>
<proteinExistence type="predicted"/>
<dbReference type="KEGG" id="puo:RZN69_15285"/>
<organism evidence="1 2">
    <name type="scientific">Rubellicoccus peritrichatus</name>
    <dbReference type="NCBI Taxonomy" id="3080537"/>
    <lineage>
        <taxon>Bacteria</taxon>
        <taxon>Pseudomonadati</taxon>
        <taxon>Verrucomicrobiota</taxon>
        <taxon>Opitutia</taxon>
        <taxon>Puniceicoccales</taxon>
        <taxon>Cerasicoccaceae</taxon>
        <taxon>Rubellicoccus</taxon>
    </lineage>
</organism>
<dbReference type="EMBL" id="CP136920">
    <property type="protein sequence ID" value="WOO39986.1"/>
    <property type="molecule type" value="Genomic_DNA"/>
</dbReference>
<reference evidence="1 2" key="1">
    <citation type="submission" date="2023-10" db="EMBL/GenBank/DDBJ databases">
        <title>Rubellicoccus peritrichatus gen. nov., sp. nov., isolated from an algae of coral reef tank.</title>
        <authorList>
            <person name="Luo J."/>
        </authorList>
    </citation>
    <scope>NUCLEOTIDE SEQUENCE [LARGE SCALE GENOMIC DNA]</scope>
    <source>
        <strain evidence="1 2">CR14</strain>
    </source>
</reference>
<protein>
    <submittedName>
        <fullName evidence="1">MYG1 family protein</fullName>
    </submittedName>
</protein>
<dbReference type="AlphaFoldDB" id="A0AAQ3L6I4"/>
<gene>
    <name evidence="1" type="ORF">RZN69_15285</name>
</gene>
<evidence type="ECO:0000313" key="1">
    <source>
        <dbReference type="EMBL" id="WOO39986.1"/>
    </source>
</evidence>
<accession>A0AAQ3L6I4</accession>
<dbReference type="RefSeq" id="WP_317832059.1">
    <property type="nucleotide sequence ID" value="NZ_CP136920.1"/>
</dbReference>
<keyword evidence="2" id="KW-1185">Reference proteome</keyword>
<dbReference type="InterPro" id="IPR003226">
    <property type="entry name" value="MYG1_exonuclease"/>
</dbReference>
<sequence length="293" mass="33493">MENFKLIVTHPGGAHKDDLLACCVLLAVNPSPIERREPTAEDLDDSDICVVDVGHEHKPEKRNFDHHQFPRDHEPTCSLSLVLQYLGVYEDARKFCDWLEPAEWFDCRGAKDTAKWLGIERDIVTKLNSPIDVTILRRFARESRLDAGSPIWELMKMIGDDLLDYLKNLRSRLDYVGETSEVWELNNGSGLKVLFMPRTDPLPTEPSMGLGRYIEELDPDGKSFVGMIYPDRRGDGYGLSRFNDDLRLDFTKIDEATDVHFTHASGFIAKTSATNMARLRELLEMAYVEELMK</sequence>
<evidence type="ECO:0000313" key="2">
    <source>
        <dbReference type="Proteomes" id="UP001304300"/>
    </source>
</evidence>